<sequence length="510" mass="54850">MLCSVTKIEEIFNQNQKENEVKIIETHTSRRCSVHGSHRRGSVCSVKRRDSIASSVGDLSSVGGRTAYGSIYNVGREAEMAARRRSKLSNRNSIASISDLREWTAAGAQLRTAAPARKSLSGFADPRRRDSMPVLNVIKPGANRPMEHPSDFPSMLRNTSVSTVDLRRKPSIGGGGVSRRSSINSKRSSLHLDDSLSSMKLHSILKKAASPSKDSEDSGEHELCDMTKRLSFDSGINAKPLGFSPAPGGLTNNNNNRRNSNDSSYSSYSRRISIDSLDPVAGRRHSRRLSESSSLFGGDEDGASSGSVGSGPTNDIDRIKVLNSSFSSSFGDDSASTHEGGNGRASGLDDPTSPKVVCGTEERSKDGAIGIGRSVGRSDHQIGAFVDHKTFLSRTEPEPTTVPAGARTLPEGGMFCIISIIPLPSVCSVLLSFFPVLASSHMTHNTTRMKEDGDSGLAPYCYQLSSAFPLRLCEAPSNGPRRPSRRRRTEMDGGRTVPRSGNDPVKARLV</sequence>
<evidence type="ECO:0000313" key="5">
    <source>
        <dbReference type="Proteomes" id="UP000030765"/>
    </source>
</evidence>
<keyword evidence="5" id="KW-1185">Reference proteome</keyword>
<dbReference type="EMBL" id="KE525407">
    <property type="protein sequence ID" value="KFB52865.1"/>
    <property type="molecule type" value="Genomic_DNA"/>
</dbReference>
<keyword evidence="2" id="KW-0812">Transmembrane</keyword>
<feature type="compositionally biased region" description="Low complexity" evidence="1">
    <location>
        <begin position="252"/>
        <end position="276"/>
    </location>
</feature>
<feature type="region of interest" description="Disordered" evidence="1">
    <location>
        <begin position="329"/>
        <end position="362"/>
    </location>
</feature>
<evidence type="ECO:0000313" key="3">
    <source>
        <dbReference type="EMBL" id="KFB52865.1"/>
    </source>
</evidence>
<accession>A0A084WRM1</accession>
<feature type="region of interest" description="Disordered" evidence="1">
    <location>
        <begin position="243"/>
        <end position="316"/>
    </location>
</feature>
<dbReference type="Proteomes" id="UP000030765">
    <property type="component" value="Unassembled WGS sequence"/>
</dbReference>
<dbReference type="VEuPathDB" id="VectorBase:ASIC021138"/>
<name>A0A084WRM1_ANOSI</name>
<feature type="compositionally biased region" description="Polar residues" evidence="1">
    <location>
        <begin position="304"/>
        <end position="313"/>
    </location>
</feature>
<keyword evidence="2" id="KW-0472">Membrane</keyword>
<evidence type="ECO:0000256" key="1">
    <source>
        <dbReference type="SAM" id="MobiDB-lite"/>
    </source>
</evidence>
<gene>
    <name evidence="3" type="ORF">ZHAS_00021138</name>
</gene>
<evidence type="ECO:0000313" key="4">
    <source>
        <dbReference type="EnsemblMetazoa" id="ASIC021138-PA"/>
    </source>
</evidence>
<protein>
    <submittedName>
        <fullName evidence="3 4">Uncharacterized protein</fullName>
    </submittedName>
</protein>
<dbReference type="EnsemblMetazoa" id="ASIC021138-RA">
    <property type="protein sequence ID" value="ASIC021138-PA"/>
    <property type="gene ID" value="ASIC021138"/>
</dbReference>
<keyword evidence="2" id="KW-1133">Transmembrane helix</keyword>
<dbReference type="OMA" id="GEHELCD"/>
<feature type="region of interest" description="Disordered" evidence="1">
    <location>
        <begin position="473"/>
        <end position="510"/>
    </location>
</feature>
<feature type="transmembrane region" description="Helical" evidence="2">
    <location>
        <begin position="412"/>
        <end position="438"/>
    </location>
</feature>
<evidence type="ECO:0000256" key="2">
    <source>
        <dbReference type="SAM" id="Phobius"/>
    </source>
</evidence>
<dbReference type="VEuPathDB" id="VectorBase:ASIS021075"/>
<reference evidence="4" key="2">
    <citation type="submission" date="2020-05" db="UniProtKB">
        <authorList>
            <consortium name="EnsemblMetazoa"/>
        </authorList>
    </citation>
    <scope>IDENTIFICATION</scope>
</reference>
<dbReference type="EMBL" id="ATLV01026171">
    <property type="status" value="NOT_ANNOTATED_CDS"/>
    <property type="molecule type" value="Genomic_DNA"/>
</dbReference>
<dbReference type="AlphaFoldDB" id="A0A084WRM1"/>
<feature type="region of interest" description="Disordered" evidence="1">
    <location>
        <begin position="115"/>
        <end position="191"/>
    </location>
</feature>
<reference evidence="3 5" key="1">
    <citation type="journal article" date="2014" name="BMC Genomics">
        <title>Genome sequence of Anopheles sinensis provides insight into genetics basis of mosquito competence for malaria parasites.</title>
        <authorList>
            <person name="Zhou D."/>
            <person name="Zhang D."/>
            <person name="Ding G."/>
            <person name="Shi L."/>
            <person name="Hou Q."/>
            <person name="Ye Y."/>
            <person name="Xu Y."/>
            <person name="Zhou H."/>
            <person name="Xiong C."/>
            <person name="Li S."/>
            <person name="Yu J."/>
            <person name="Hong S."/>
            <person name="Yu X."/>
            <person name="Zou P."/>
            <person name="Chen C."/>
            <person name="Chang X."/>
            <person name="Wang W."/>
            <person name="Lv Y."/>
            <person name="Sun Y."/>
            <person name="Ma L."/>
            <person name="Shen B."/>
            <person name="Zhu C."/>
        </authorList>
    </citation>
    <scope>NUCLEOTIDE SEQUENCE [LARGE SCALE GENOMIC DNA]</scope>
</reference>
<organism evidence="3">
    <name type="scientific">Anopheles sinensis</name>
    <name type="common">Mosquito</name>
    <dbReference type="NCBI Taxonomy" id="74873"/>
    <lineage>
        <taxon>Eukaryota</taxon>
        <taxon>Metazoa</taxon>
        <taxon>Ecdysozoa</taxon>
        <taxon>Arthropoda</taxon>
        <taxon>Hexapoda</taxon>
        <taxon>Insecta</taxon>
        <taxon>Pterygota</taxon>
        <taxon>Neoptera</taxon>
        <taxon>Endopterygota</taxon>
        <taxon>Diptera</taxon>
        <taxon>Nematocera</taxon>
        <taxon>Culicoidea</taxon>
        <taxon>Culicidae</taxon>
        <taxon>Anophelinae</taxon>
        <taxon>Anopheles</taxon>
    </lineage>
</organism>
<feature type="compositionally biased region" description="Low complexity" evidence="1">
    <location>
        <begin position="178"/>
        <end position="187"/>
    </location>
</feature>
<proteinExistence type="predicted"/>